<dbReference type="GO" id="GO:0005524">
    <property type="term" value="F:ATP binding"/>
    <property type="evidence" value="ECO:0007669"/>
    <property type="project" value="UniProtKB-KW"/>
</dbReference>
<evidence type="ECO:0000256" key="15">
    <source>
        <dbReference type="ARBA" id="ARBA00023134"/>
    </source>
</evidence>
<keyword evidence="12 19" id="KW-0547">Nucleotide-binding</keyword>
<evidence type="ECO:0000256" key="11">
    <source>
        <dbReference type="ARBA" id="ARBA00022679"/>
    </source>
</evidence>
<evidence type="ECO:0000256" key="19">
    <source>
        <dbReference type="PIRSR" id="PIRSR006135-2"/>
    </source>
</evidence>
<dbReference type="EC" id="2.7.1.156" evidence="8"/>
<comment type="caution">
    <text evidence="20">The sequence shown here is derived from an EMBL/GenBank/DDBJ whole genome shotgun (WGS) entry which is preliminary data.</text>
</comment>
<evidence type="ECO:0000256" key="6">
    <source>
        <dbReference type="ARBA" id="ARBA00005159"/>
    </source>
</evidence>
<dbReference type="EMBL" id="DTHO01000022">
    <property type="protein sequence ID" value="HGG99382.1"/>
    <property type="molecule type" value="Genomic_DNA"/>
</dbReference>
<keyword evidence="13 20" id="KW-0418">Kinase</keyword>
<evidence type="ECO:0000256" key="14">
    <source>
        <dbReference type="ARBA" id="ARBA00022840"/>
    </source>
</evidence>
<dbReference type="PANTHER" id="PTHR34848:SF1">
    <property type="entry name" value="BIFUNCTIONAL ADENOSYLCOBALAMIN BIOSYNTHESIS PROTEIN COBU"/>
    <property type="match status" value="1"/>
</dbReference>
<evidence type="ECO:0000256" key="4">
    <source>
        <dbReference type="ARBA" id="ARBA00003889"/>
    </source>
</evidence>
<comment type="catalytic activity">
    <reaction evidence="2">
        <text>adenosylcob(III)inamide phosphate + GTP + H(+) = adenosylcob(III)inamide-GDP + diphosphate</text>
        <dbReference type="Rhea" id="RHEA:22712"/>
        <dbReference type="ChEBI" id="CHEBI:15378"/>
        <dbReference type="ChEBI" id="CHEBI:33019"/>
        <dbReference type="ChEBI" id="CHEBI:37565"/>
        <dbReference type="ChEBI" id="CHEBI:58502"/>
        <dbReference type="ChEBI" id="CHEBI:60487"/>
        <dbReference type="EC" id="2.7.7.62"/>
    </reaction>
</comment>
<keyword evidence="20" id="KW-0548">Nucleotidyltransferase</keyword>
<evidence type="ECO:0000256" key="9">
    <source>
        <dbReference type="ARBA" id="ARBA00012523"/>
    </source>
</evidence>
<dbReference type="PIRSF" id="PIRSF006135">
    <property type="entry name" value="CobU"/>
    <property type="match status" value="1"/>
</dbReference>
<evidence type="ECO:0000256" key="18">
    <source>
        <dbReference type="PIRSR" id="PIRSR006135-1"/>
    </source>
</evidence>
<dbReference type="Gene3D" id="3.40.50.300">
    <property type="entry name" value="P-loop containing nucleotide triphosphate hydrolases"/>
    <property type="match status" value="1"/>
</dbReference>
<dbReference type="NCBIfam" id="NF004469">
    <property type="entry name" value="PRK05800.1"/>
    <property type="match status" value="1"/>
</dbReference>
<dbReference type="EC" id="2.7.7.62" evidence="9"/>
<comment type="catalytic activity">
    <reaction evidence="3">
        <text>adenosylcob(III)inamide + GTP = adenosylcob(III)inamide phosphate + GDP + H(+)</text>
        <dbReference type="Rhea" id="RHEA:15765"/>
        <dbReference type="ChEBI" id="CHEBI:2480"/>
        <dbReference type="ChEBI" id="CHEBI:15378"/>
        <dbReference type="ChEBI" id="CHEBI:37565"/>
        <dbReference type="ChEBI" id="CHEBI:58189"/>
        <dbReference type="ChEBI" id="CHEBI:58502"/>
        <dbReference type="EC" id="2.7.1.156"/>
    </reaction>
</comment>
<feature type="binding site" evidence="19">
    <location>
        <position position="61"/>
    </location>
    <ligand>
        <name>GTP</name>
        <dbReference type="ChEBI" id="CHEBI:37565"/>
    </ligand>
</feature>
<evidence type="ECO:0000313" key="20">
    <source>
        <dbReference type="EMBL" id="HGG99382.1"/>
    </source>
</evidence>
<evidence type="ECO:0000256" key="17">
    <source>
        <dbReference type="ARBA" id="ARBA00030571"/>
    </source>
</evidence>
<dbReference type="UniPathway" id="UPA00148">
    <property type="reaction ID" value="UER00236"/>
</dbReference>
<sequence length="169" mass="19295">MITFIIGGIKSGKSRFALKEGENTGSRNLYCIATARAVDKEMKERIERHKKERDSGWITIEEPLNLVEAIMKIPENSSVVIDCLTTWLTNLMIEVYDYQKFIDSFIDLLKKIRENIHIFIVANEVGLGIIPESELGRKFIDISGTVNQKIMDICDRAYLMVAGRALRIK</sequence>
<dbReference type="GO" id="GO:0008820">
    <property type="term" value="F:cobinamide phosphate guanylyltransferase activity"/>
    <property type="evidence" value="ECO:0007669"/>
    <property type="project" value="UniProtKB-EC"/>
</dbReference>
<keyword evidence="10" id="KW-0169">Cobalamin biosynthesis</keyword>
<comment type="similarity">
    <text evidence="7">Belongs to the CobU/CobP family.</text>
</comment>
<dbReference type="SUPFAM" id="SSF52540">
    <property type="entry name" value="P-loop containing nucleoside triphosphate hydrolases"/>
    <property type="match status" value="1"/>
</dbReference>
<feature type="binding site" evidence="19">
    <location>
        <position position="82"/>
    </location>
    <ligand>
        <name>GTP</name>
        <dbReference type="ChEBI" id="CHEBI:37565"/>
    </ligand>
</feature>
<dbReference type="Pfam" id="PF02283">
    <property type="entry name" value="CobU"/>
    <property type="match status" value="1"/>
</dbReference>
<protein>
    <recommendedName>
        <fullName evidence="16">Adenosylcobinamide kinase</fullName>
        <ecNumber evidence="8">2.7.1.156</ecNumber>
        <ecNumber evidence="9">2.7.7.62</ecNumber>
    </recommendedName>
    <alternativeName>
        <fullName evidence="17">Adenosylcobinamide-phosphate guanylyltransferase</fullName>
    </alternativeName>
</protein>
<organism evidence="20">
    <name type="scientific">Thermodesulfovibrio aggregans</name>
    <dbReference type="NCBI Taxonomy" id="86166"/>
    <lineage>
        <taxon>Bacteria</taxon>
        <taxon>Pseudomonadati</taxon>
        <taxon>Nitrospirota</taxon>
        <taxon>Thermodesulfovibrionia</taxon>
        <taxon>Thermodesulfovibrionales</taxon>
        <taxon>Thermodesulfovibrionaceae</taxon>
        <taxon>Thermodesulfovibrio</taxon>
    </lineage>
</organism>
<feature type="binding site" evidence="19">
    <location>
        <begin position="7"/>
        <end position="14"/>
    </location>
    <ligand>
        <name>GTP</name>
        <dbReference type="ChEBI" id="CHEBI:37565"/>
    </ligand>
</feature>
<keyword evidence="15 19" id="KW-0342">GTP-binding</keyword>
<dbReference type="CDD" id="cd00544">
    <property type="entry name" value="CobU"/>
    <property type="match status" value="1"/>
</dbReference>
<evidence type="ECO:0000256" key="5">
    <source>
        <dbReference type="ARBA" id="ARBA00004692"/>
    </source>
</evidence>
<dbReference type="InterPro" id="IPR003203">
    <property type="entry name" value="CobU/CobP"/>
</dbReference>
<proteinExistence type="inferred from homology"/>
<evidence type="ECO:0000256" key="16">
    <source>
        <dbReference type="ARBA" id="ARBA00029570"/>
    </source>
</evidence>
<comment type="catalytic activity">
    <reaction evidence="1">
        <text>adenosylcob(III)inamide + ATP = adenosylcob(III)inamide phosphate + ADP + H(+)</text>
        <dbReference type="Rhea" id="RHEA:15769"/>
        <dbReference type="ChEBI" id="CHEBI:2480"/>
        <dbReference type="ChEBI" id="CHEBI:15378"/>
        <dbReference type="ChEBI" id="CHEBI:30616"/>
        <dbReference type="ChEBI" id="CHEBI:58502"/>
        <dbReference type="ChEBI" id="CHEBI:456216"/>
        <dbReference type="EC" id="2.7.1.156"/>
    </reaction>
</comment>
<feature type="binding site" evidence="19">
    <location>
        <begin position="33"/>
        <end position="35"/>
    </location>
    <ligand>
        <name>GTP</name>
        <dbReference type="ChEBI" id="CHEBI:37565"/>
    </ligand>
</feature>
<evidence type="ECO:0000256" key="1">
    <source>
        <dbReference type="ARBA" id="ARBA00000312"/>
    </source>
</evidence>
<dbReference type="PANTHER" id="PTHR34848">
    <property type="match status" value="1"/>
</dbReference>
<dbReference type="GO" id="GO:0005525">
    <property type="term" value="F:GTP binding"/>
    <property type="evidence" value="ECO:0007669"/>
    <property type="project" value="UniProtKB-KW"/>
</dbReference>
<evidence type="ECO:0000256" key="3">
    <source>
        <dbReference type="ARBA" id="ARBA00001522"/>
    </source>
</evidence>
<dbReference type="GO" id="GO:0009236">
    <property type="term" value="P:cobalamin biosynthetic process"/>
    <property type="evidence" value="ECO:0007669"/>
    <property type="project" value="UniProtKB-UniPathway"/>
</dbReference>
<comment type="function">
    <text evidence="4">Catalyzes ATP-dependent phosphorylation of adenosylcobinamide and addition of GMP to adenosylcobinamide phosphate.</text>
</comment>
<evidence type="ECO:0000256" key="8">
    <source>
        <dbReference type="ARBA" id="ARBA00012016"/>
    </source>
</evidence>
<dbReference type="InterPro" id="IPR027417">
    <property type="entry name" value="P-loop_NTPase"/>
</dbReference>
<dbReference type="GO" id="GO:0043752">
    <property type="term" value="F:adenosylcobinamide kinase activity"/>
    <property type="evidence" value="ECO:0007669"/>
    <property type="project" value="UniProtKB-EC"/>
</dbReference>
<feature type="binding site" evidence="19">
    <location>
        <begin position="50"/>
        <end position="53"/>
    </location>
    <ligand>
        <name>GTP</name>
        <dbReference type="ChEBI" id="CHEBI:37565"/>
    </ligand>
</feature>
<keyword evidence="11 20" id="KW-0808">Transferase</keyword>
<evidence type="ECO:0000256" key="2">
    <source>
        <dbReference type="ARBA" id="ARBA00000711"/>
    </source>
</evidence>
<feature type="active site" description="GMP-histidine intermediate" evidence="18">
    <location>
        <position position="49"/>
    </location>
</feature>
<name>A0A7C4AJD1_9BACT</name>
<reference evidence="20" key="1">
    <citation type="journal article" date="2020" name="mSystems">
        <title>Genome- and Community-Level Interaction Insights into Carbon Utilization and Element Cycling Functions of Hydrothermarchaeota in Hydrothermal Sediment.</title>
        <authorList>
            <person name="Zhou Z."/>
            <person name="Liu Y."/>
            <person name="Xu W."/>
            <person name="Pan J."/>
            <person name="Luo Z.H."/>
            <person name="Li M."/>
        </authorList>
    </citation>
    <scope>NUCLEOTIDE SEQUENCE [LARGE SCALE GENOMIC DNA]</scope>
    <source>
        <strain evidence="20">SpSt-788</strain>
    </source>
</reference>
<keyword evidence="14" id="KW-0067">ATP-binding</keyword>
<accession>A0A7C4AJD1</accession>
<evidence type="ECO:0000256" key="12">
    <source>
        <dbReference type="ARBA" id="ARBA00022741"/>
    </source>
</evidence>
<dbReference type="AlphaFoldDB" id="A0A7C4AJD1"/>
<evidence type="ECO:0000256" key="7">
    <source>
        <dbReference type="ARBA" id="ARBA00007490"/>
    </source>
</evidence>
<evidence type="ECO:0000256" key="13">
    <source>
        <dbReference type="ARBA" id="ARBA00022777"/>
    </source>
</evidence>
<gene>
    <name evidence="20" type="primary">cobU</name>
    <name evidence="20" type="ORF">ENV75_02885</name>
</gene>
<comment type="pathway">
    <text evidence="6">Cofactor biosynthesis; adenosylcobalamin biosynthesis; adenosylcobalamin from cob(II)yrinate a,c-diamide: step 5/7.</text>
</comment>
<evidence type="ECO:0000256" key="10">
    <source>
        <dbReference type="ARBA" id="ARBA00022573"/>
    </source>
</evidence>
<comment type="pathway">
    <text evidence="5">Cofactor biosynthesis; adenosylcobalamin biosynthesis; adenosylcobalamin from cob(II)yrinate a,c-diamide: step 6/7.</text>
</comment>